<feature type="domain" description="DUF4371" evidence="1">
    <location>
        <begin position="4"/>
        <end position="158"/>
    </location>
</feature>
<dbReference type="GeneID" id="136078658"/>
<gene>
    <name evidence="3" type="primary">LOC136078658</name>
</gene>
<protein>
    <submittedName>
        <fullName evidence="3">Zinc finger MYM-type protein 1-like</fullName>
    </submittedName>
</protein>
<dbReference type="InterPro" id="IPR025398">
    <property type="entry name" value="DUF4371"/>
</dbReference>
<dbReference type="Proteomes" id="UP001652625">
    <property type="component" value="Chromosome 03"/>
</dbReference>
<organism evidence="2 3">
    <name type="scientific">Hydra vulgaris</name>
    <name type="common">Hydra</name>
    <name type="synonym">Hydra attenuata</name>
    <dbReference type="NCBI Taxonomy" id="6087"/>
    <lineage>
        <taxon>Eukaryota</taxon>
        <taxon>Metazoa</taxon>
        <taxon>Cnidaria</taxon>
        <taxon>Hydrozoa</taxon>
        <taxon>Hydroidolina</taxon>
        <taxon>Anthoathecata</taxon>
        <taxon>Aplanulata</taxon>
        <taxon>Hydridae</taxon>
        <taxon>Hydra</taxon>
    </lineage>
</organism>
<dbReference type="RefSeq" id="XP_065650515.1">
    <property type="nucleotide sequence ID" value="XM_065794443.1"/>
</dbReference>
<reference evidence="3" key="1">
    <citation type="submission" date="2025-08" db="UniProtKB">
        <authorList>
            <consortium name="RefSeq"/>
        </authorList>
    </citation>
    <scope>IDENTIFICATION</scope>
</reference>
<dbReference type="PANTHER" id="PTHR45749:SF21">
    <property type="entry name" value="DUF4371 DOMAIN-CONTAINING PROTEIN"/>
    <property type="match status" value="1"/>
</dbReference>
<evidence type="ECO:0000259" key="1">
    <source>
        <dbReference type="Pfam" id="PF14291"/>
    </source>
</evidence>
<keyword evidence="2" id="KW-1185">Reference proteome</keyword>
<name>A0ABM4BN48_HYDVU</name>
<dbReference type="InterPro" id="IPR012337">
    <property type="entry name" value="RNaseH-like_sf"/>
</dbReference>
<proteinExistence type="predicted"/>
<dbReference type="SUPFAM" id="SSF53098">
    <property type="entry name" value="Ribonuclease H-like"/>
    <property type="match status" value="1"/>
</dbReference>
<accession>A0ABM4BN48</accession>
<evidence type="ECO:0000313" key="2">
    <source>
        <dbReference type="Proteomes" id="UP001652625"/>
    </source>
</evidence>
<dbReference type="Pfam" id="PF14291">
    <property type="entry name" value="DUF4371"/>
    <property type="match status" value="1"/>
</dbReference>
<evidence type="ECO:0000313" key="3">
    <source>
        <dbReference type="RefSeq" id="XP_065650515.1"/>
    </source>
</evidence>
<dbReference type="PANTHER" id="PTHR45749">
    <property type="match status" value="1"/>
</dbReference>
<sequence>MYSVFLCRQGLALRGDDDDQDGNLKQIVCMKAYSDTLLKDWLVKNYNVYTSAEIQNEIIQTISLQVLRKIMAELQSSPFLTIMIDETTDSSNIEQVTCVVRHIIEELEVHEEFLGVYAVDFTDATILVSLIKDVIIQMNLPMAKLRGQCYNGASVMSGIRSGVAKQIADTEPRAIYTHCCVHALNLAVGDTVKQSKIMRNALETTYEIIKLIKYSPMREAMFKNIKANLFDALTVGIRKLCPTR</sequence>